<organism evidence="1 2">
    <name type="scientific">Huberarchaeum crystalense</name>
    <dbReference type="NCBI Taxonomy" id="2014257"/>
    <lineage>
        <taxon>Archaea</taxon>
        <taxon>Candidatus Huberarchaeota</taxon>
        <taxon>Candidatus Huberarchaeia</taxon>
        <taxon>Candidatus Huberarchaeales</taxon>
        <taxon>Candidatus Huberarchaeaceae</taxon>
        <taxon>Candidatus Huberarchaeum</taxon>
    </lineage>
</organism>
<dbReference type="SUPFAM" id="SSF50104">
    <property type="entry name" value="Translation proteins SH3-like domain"/>
    <property type="match status" value="1"/>
</dbReference>
<dbReference type="Proteomes" id="UP000230477">
    <property type="component" value="Unassembled WGS sequence"/>
</dbReference>
<dbReference type="InterPro" id="IPR008991">
    <property type="entry name" value="Translation_prot_SH3-like_sf"/>
</dbReference>
<evidence type="ECO:0000313" key="1">
    <source>
        <dbReference type="EMBL" id="PIV46316.1"/>
    </source>
</evidence>
<sequence>MRKVMLAKARNNITLSMKKYADQVKNIQREGKNQNLYVKLLGRDAGDIVEITKVIDDKFVEVQGTIRKKVRKVNRAHLEPLLVKNEDIIKKSEKVETKIRKKRGETMKKMKIIGIAGSPRKGKINNIMDSTKQNLEDGFIIKEILR</sequence>
<dbReference type="InterPro" id="IPR014722">
    <property type="entry name" value="Rib_uL2_dom2"/>
</dbReference>
<evidence type="ECO:0000313" key="2">
    <source>
        <dbReference type="Proteomes" id="UP000230477"/>
    </source>
</evidence>
<dbReference type="EMBL" id="PETW01000037">
    <property type="protein sequence ID" value="PIV46316.1"/>
    <property type="molecule type" value="Genomic_DNA"/>
</dbReference>
<protein>
    <recommendedName>
        <fullName evidence="3">50S ribosomal protein L14e</fullName>
    </recommendedName>
</protein>
<comment type="caution">
    <text evidence="1">The sequence shown here is derived from an EMBL/GenBank/DDBJ whole genome shotgun (WGS) entry which is preliminary data.</text>
</comment>
<reference evidence="2" key="1">
    <citation type="submission" date="2017-09" db="EMBL/GenBank/DDBJ databases">
        <title>Depth-based differentiation of microbial function through sediment-hosted aquifers and enrichment of novel symbionts in the deep terrestrial subsurface.</title>
        <authorList>
            <person name="Probst A.J."/>
            <person name="Ladd B."/>
            <person name="Jarett J.K."/>
            <person name="Geller-Mcgrath D.E."/>
            <person name="Sieber C.M.K."/>
            <person name="Emerson J.B."/>
            <person name="Anantharaman K."/>
            <person name="Thomas B.C."/>
            <person name="Malmstrom R."/>
            <person name="Stieglmeier M."/>
            <person name="Klingl A."/>
            <person name="Woyke T."/>
            <person name="Ryan C.M."/>
            <person name="Banfield J.F."/>
        </authorList>
    </citation>
    <scope>NUCLEOTIDE SEQUENCE [LARGE SCALE GENOMIC DNA]</scope>
</reference>
<dbReference type="AlphaFoldDB" id="A0A2H9M7M2"/>
<evidence type="ECO:0008006" key="3">
    <source>
        <dbReference type="Google" id="ProtNLM"/>
    </source>
</evidence>
<dbReference type="Gene3D" id="2.30.30.30">
    <property type="match status" value="1"/>
</dbReference>
<proteinExistence type="predicted"/>
<name>A0A2H9M7M2_HUBC1</name>
<gene>
    <name evidence="1" type="ORF">COS22_02125</name>
</gene>
<accession>A0A2H9M7M2</accession>